<dbReference type="EMBL" id="SNWD01000017">
    <property type="protein sequence ID" value="TDN78432.1"/>
    <property type="molecule type" value="Genomic_DNA"/>
</dbReference>
<feature type="region of interest" description="Disordered" evidence="1">
    <location>
        <begin position="63"/>
        <end position="89"/>
    </location>
</feature>
<evidence type="ECO:0000313" key="4">
    <source>
        <dbReference type="Proteomes" id="UP000295493"/>
    </source>
</evidence>
<accession>A0A4R6FBH7</accession>
<evidence type="ECO:0000256" key="1">
    <source>
        <dbReference type="SAM" id="MobiDB-lite"/>
    </source>
</evidence>
<keyword evidence="2" id="KW-0732">Signal</keyword>
<evidence type="ECO:0000313" key="3">
    <source>
        <dbReference type="EMBL" id="TDN78432.1"/>
    </source>
</evidence>
<keyword evidence="4" id="KW-1185">Reference proteome</keyword>
<comment type="caution">
    <text evidence="3">The sequence shown here is derived from an EMBL/GenBank/DDBJ whole genome shotgun (WGS) entry which is preliminary data.</text>
</comment>
<dbReference type="AlphaFoldDB" id="A0A4R6FBH7"/>
<evidence type="ECO:0000256" key="2">
    <source>
        <dbReference type="SAM" id="SignalP"/>
    </source>
</evidence>
<protein>
    <recommendedName>
        <fullName evidence="5">DUF333 domain-containing protein</fullName>
    </recommendedName>
</protein>
<dbReference type="Proteomes" id="UP000295493">
    <property type="component" value="Unassembled WGS sequence"/>
</dbReference>
<evidence type="ECO:0008006" key="5">
    <source>
        <dbReference type="Google" id="ProtNLM"/>
    </source>
</evidence>
<gene>
    <name evidence="3" type="ORF">EV664_11753</name>
</gene>
<dbReference type="OrthoDB" id="9981186at2"/>
<organism evidence="3 4">
    <name type="scientific">Stakelama pacifica</name>
    <dbReference type="NCBI Taxonomy" id="517720"/>
    <lineage>
        <taxon>Bacteria</taxon>
        <taxon>Pseudomonadati</taxon>
        <taxon>Pseudomonadota</taxon>
        <taxon>Alphaproteobacteria</taxon>
        <taxon>Sphingomonadales</taxon>
        <taxon>Sphingomonadaceae</taxon>
        <taxon>Stakelama</taxon>
    </lineage>
</organism>
<dbReference type="RefSeq" id="WP_133496980.1">
    <property type="nucleotide sequence ID" value="NZ_BMLU01000016.1"/>
</dbReference>
<name>A0A4R6FBH7_9SPHN</name>
<sequence>MNRLIVFVAGTLLAGPAWAGEAQTDQAAPPAETPQTCEMMHNGTKMQGMMVKGEDGKMICRMMDQPHMDHGGSPQGQPAHDQHPPQAPK</sequence>
<proteinExistence type="predicted"/>
<feature type="signal peptide" evidence="2">
    <location>
        <begin position="1"/>
        <end position="19"/>
    </location>
</feature>
<feature type="chain" id="PRO_5020222851" description="DUF333 domain-containing protein" evidence="2">
    <location>
        <begin position="20"/>
        <end position="89"/>
    </location>
</feature>
<reference evidence="3 4" key="1">
    <citation type="submission" date="2019-03" db="EMBL/GenBank/DDBJ databases">
        <title>Genomic Encyclopedia of Type Strains, Phase IV (KMG-IV): sequencing the most valuable type-strain genomes for metagenomic binning, comparative biology and taxonomic classification.</title>
        <authorList>
            <person name="Goeker M."/>
        </authorList>
    </citation>
    <scope>NUCLEOTIDE SEQUENCE [LARGE SCALE GENOMIC DNA]</scope>
    <source>
        <strain evidence="3 4">DSM 25059</strain>
    </source>
</reference>